<name>F8N6D8_9BACT</name>
<dbReference type="InterPro" id="IPR003423">
    <property type="entry name" value="OMP_efflux"/>
</dbReference>
<accession>F8N6D8</accession>
<dbReference type="EMBL" id="GL945017">
    <property type="protein sequence ID" value="EGN57243.1"/>
    <property type="molecule type" value="Genomic_DNA"/>
</dbReference>
<evidence type="ECO:0000313" key="11">
    <source>
        <dbReference type="Proteomes" id="UP000002772"/>
    </source>
</evidence>
<proteinExistence type="inferred from homology"/>
<dbReference type="SUPFAM" id="SSF56954">
    <property type="entry name" value="Outer membrane efflux proteins (OEP)"/>
    <property type="match status" value="1"/>
</dbReference>
<reference evidence="11" key="1">
    <citation type="journal article" date="2011" name="Stand. Genomic Sci.">
        <title>Non-contiguous finished genome sequence of the opportunistic oral pathogen Prevotella multisaccharivorax type strain (PPPA20).</title>
        <authorList>
            <person name="Pati A."/>
            <person name="Gronow S."/>
            <person name="Lu M."/>
            <person name="Lapidus A."/>
            <person name="Nolan M."/>
            <person name="Lucas S."/>
            <person name="Hammon N."/>
            <person name="Deshpande S."/>
            <person name="Cheng J.F."/>
            <person name="Tapia R."/>
            <person name="Han C."/>
            <person name="Goodwin L."/>
            <person name="Pitluck S."/>
            <person name="Liolios K."/>
            <person name="Pagani I."/>
            <person name="Mavromatis K."/>
            <person name="Mikhailova N."/>
            <person name="Huntemann M."/>
            <person name="Chen A."/>
            <person name="Palaniappan K."/>
            <person name="Land M."/>
            <person name="Hauser L."/>
            <person name="Detter J.C."/>
            <person name="Brambilla E.M."/>
            <person name="Rohde M."/>
            <person name="Goker M."/>
            <person name="Woyke T."/>
            <person name="Bristow J."/>
            <person name="Eisen J.A."/>
            <person name="Markowitz V."/>
            <person name="Hugenholtz P."/>
            <person name="Kyrpides N.C."/>
            <person name="Klenk H.P."/>
            <person name="Ivanova N."/>
        </authorList>
    </citation>
    <scope>NUCLEOTIDE SEQUENCE [LARGE SCALE GENOMIC DNA]</scope>
    <source>
        <strain evidence="11">DSM 17128</strain>
    </source>
</reference>
<dbReference type="Gene3D" id="1.20.1600.10">
    <property type="entry name" value="Outer membrane efflux proteins (OEP)"/>
    <property type="match status" value="1"/>
</dbReference>
<evidence type="ECO:0000256" key="6">
    <source>
        <dbReference type="ARBA" id="ARBA00023136"/>
    </source>
</evidence>
<keyword evidence="11" id="KW-1185">Reference proteome</keyword>
<dbReference type="GO" id="GO:0015288">
    <property type="term" value="F:porin activity"/>
    <property type="evidence" value="ECO:0007669"/>
    <property type="project" value="TreeGrafter"/>
</dbReference>
<keyword evidence="8" id="KW-0175">Coiled coil</keyword>
<evidence type="ECO:0000256" key="4">
    <source>
        <dbReference type="ARBA" id="ARBA00022452"/>
    </source>
</evidence>
<dbReference type="Proteomes" id="UP000002772">
    <property type="component" value="Unassembled WGS sequence"/>
</dbReference>
<dbReference type="OrthoDB" id="1680428at2"/>
<organism evidence="10 11">
    <name type="scientific">Hallella multisaccharivorax DSM 17128</name>
    <dbReference type="NCBI Taxonomy" id="688246"/>
    <lineage>
        <taxon>Bacteria</taxon>
        <taxon>Pseudomonadati</taxon>
        <taxon>Bacteroidota</taxon>
        <taxon>Bacteroidia</taxon>
        <taxon>Bacteroidales</taxon>
        <taxon>Prevotellaceae</taxon>
        <taxon>Hallella</taxon>
    </lineage>
</organism>
<evidence type="ECO:0000256" key="5">
    <source>
        <dbReference type="ARBA" id="ARBA00022692"/>
    </source>
</evidence>
<dbReference type="PANTHER" id="PTHR30026">
    <property type="entry name" value="OUTER MEMBRANE PROTEIN TOLC"/>
    <property type="match status" value="1"/>
</dbReference>
<dbReference type="GO" id="GO:1990281">
    <property type="term" value="C:efflux pump complex"/>
    <property type="evidence" value="ECO:0007669"/>
    <property type="project" value="TreeGrafter"/>
</dbReference>
<comment type="subcellular location">
    <subcellularLocation>
        <location evidence="1">Cell outer membrane</location>
    </subcellularLocation>
</comment>
<dbReference type="HOGENOM" id="CLU_012817_15_0_10"/>
<dbReference type="AlphaFoldDB" id="F8N6D8"/>
<evidence type="ECO:0000256" key="2">
    <source>
        <dbReference type="ARBA" id="ARBA00007613"/>
    </source>
</evidence>
<dbReference type="GO" id="GO:0015562">
    <property type="term" value="F:efflux transmembrane transporter activity"/>
    <property type="evidence" value="ECO:0007669"/>
    <property type="project" value="InterPro"/>
</dbReference>
<evidence type="ECO:0000256" key="9">
    <source>
        <dbReference type="SAM" id="SignalP"/>
    </source>
</evidence>
<feature type="signal peptide" evidence="9">
    <location>
        <begin position="1"/>
        <end position="25"/>
    </location>
</feature>
<feature type="chain" id="PRO_5003381071" evidence="9">
    <location>
        <begin position="26"/>
        <end position="429"/>
    </location>
</feature>
<feature type="coiled-coil region" evidence="8">
    <location>
        <begin position="332"/>
        <end position="366"/>
    </location>
</feature>
<dbReference type="RefSeq" id="WP_007574640.1">
    <property type="nucleotide sequence ID" value="NZ_BPTS01000002.1"/>
</dbReference>
<keyword evidence="7" id="KW-0998">Cell outer membrane</keyword>
<comment type="similarity">
    <text evidence="2">Belongs to the outer membrane factor (OMF) (TC 1.B.17) family.</text>
</comment>
<gene>
    <name evidence="10" type="ORF">Premu_1839</name>
</gene>
<dbReference type="eggNOG" id="COG1538">
    <property type="taxonomic scope" value="Bacteria"/>
</dbReference>
<evidence type="ECO:0000256" key="1">
    <source>
        <dbReference type="ARBA" id="ARBA00004442"/>
    </source>
</evidence>
<keyword evidence="3" id="KW-0813">Transport</keyword>
<keyword evidence="6" id="KW-0472">Membrane</keyword>
<keyword evidence="4" id="KW-1134">Transmembrane beta strand</keyword>
<evidence type="ECO:0000256" key="7">
    <source>
        <dbReference type="ARBA" id="ARBA00023237"/>
    </source>
</evidence>
<dbReference type="InterPro" id="IPR051906">
    <property type="entry name" value="TolC-like"/>
</dbReference>
<evidence type="ECO:0000313" key="10">
    <source>
        <dbReference type="EMBL" id="EGN57243.1"/>
    </source>
</evidence>
<keyword evidence="5" id="KW-0812">Transmembrane</keyword>
<evidence type="ECO:0000256" key="8">
    <source>
        <dbReference type="SAM" id="Coils"/>
    </source>
</evidence>
<dbReference type="STRING" id="688246.Premu_1839"/>
<dbReference type="PANTHER" id="PTHR30026:SF20">
    <property type="entry name" value="OUTER MEMBRANE PROTEIN TOLC"/>
    <property type="match status" value="1"/>
</dbReference>
<dbReference type="GO" id="GO:0009279">
    <property type="term" value="C:cell outer membrane"/>
    <property type="evidence" value="ECO:0007669"/>
    <property type="project" value="UniProtKB-SubCell"/>
</dbReference>
<protein>
    <submittedName>
        <fullName evidence="10">Outer membrane efflux protein</fullName>
    </submittedName>
</protein>
<sequence>MKNKILCTIVLIGLLSLIGASKVMAQDSLSTYIAAAIRNNPAVIGSYQAYKAQVMSACGTGVLGDPTLQVGVFPKSMQHVNGKQIAIFTIMQMFPWFGTLKTGRENMEYKAESTYQKFRADGIALAYEVQRRWYDMLATQEKIKAVKGKLGLLEDIKKLALLTYKTEMRARNAKMSDQLRLDAEEQSLREQAASLDDGLRLQRQQFNIVMHREADAPLVIPDTIILREMPTYAWTDIETADPVLQKSIADGKAFDAQERLADKMGKPTFSVGLQYMLNGKVKRPVMENMNGMDMIMPMVTVSLPIYRRKTNMSKEAAKLNKLSTDETYRSRQDALKSEYLSIEQRAADARRKVELYDKEVEILNHTLQLMNTEYATGTTTLTDILETNRQYIDYALKKAEAYATFNTIVAEYEKMASRYDYAVRANTKQ</sequence>
<keyword evidence="9" id="KW-0732">Signal</keyword>
<dbReference type="Pfam" id="PF02321">
    <property type="entry name" value="OEP"/>
    <property type="match status" value="1"/>
</dbReference>
<evidence type="ECO:0000256" key="3">
    <source>
        <dbReference type="ARBA" id="ARBA00022448"/>
    </source>
</evidence>